<proteinExistence type="predicted"/>
<dbReference type="SUPFAM" id="SSF50978">
    <property type="entry name" value="WD40 repeat-like"/>
    <property type="match status" value="1"/>
</dbReference>
<organism evidence="3 4">
    <name type="scientific">Oncorhynchus tshawytscha</name>
    <name type="common">Chinook salmon</name>
    <name type="synonym">Salmo tshawytscha</name>
    <dbReference type="NCBI Taxonomy" id="74940"/>
    <lineage>
        <taxon>Eukaryota</taxon>
        <taxon>Metazoa</taxon>
        <taxon>Chordata</taxon>
        <taxon>Craniata</taxon>
        <taxon>Vertebrata</taxon>
        <taxon>Euteleostomi</taxon>
        <taxon>Actinopterygii</taxon>
        <taxon>Neopterygii</taxon>
        <taxon>Teleostei</taxon>
        <taxon>Protacanthopterygii</taxon>
        <taxon>Salmoniformes</taxon>
        <taxon>Salmonidae</taxon>
        <taxon>Salmoninae</taxon>
        <taxon>Oncorhynchus</taxon>
    </lineage>
</organism>
<accession>A0AAZ3PTF8</accession>
<evidence type="ECO:0000256" key="2">
    <source>
        <dbReference type="ARBA" id="ARBA00022737"/>
    </source>
</evidence>
<dbReference type="GeneTree" id="ENSGT00390000018606"/>
<reference evidence="3" key="3">
    <citation type="submission" date="2025-09" db="UniProtKB">
        <authorList>
            <consortium name="Ensembl"/>
        </authorList>
    </citation>
    <scope>IDENTIFICATION</scope>
</reference>
<dbReference type="InterPro" id="IPR015943">
    <property type="entry name" value="WD40/YVTN_repeat-like_dom_sf"/>
</dbReference>
<keyword evidence="1" id="KW-0853">WD repeat</keyword>
<dbReference type="PANTHER" id="PTHR19854:SF1">
    <property type="entry name" value="GUANINE NUCLEOTIDE-BINDING PROTEIN SUBUNIT BETA-LIKE PROTEIN 1"/>
    <property type="match status" value="1"/>
</dbReference>
<reference evidence="4" key="1">
    <citation type="journal article" date="2018" name="PLoS ONE">
        <title>Chinook salmon (Oncorhynchus tshawytscha) genome and transcriptome.</title>
        <authorList>
            <person name="Christensen K.A."/>
            <person name="Leong J.S."/>
            <person name="Sakhrani D."/>
            <person name="Biagi C.A."/>
            <person name="Minkley D.R."/>
            <person name="Withler R.E."/>
            <person name="Rondeau E.B."/>
            <person name="Koop B.F."/>
            <person name="Devlin R.H."/>
        </authorList>
    </citation>
    <scope>NUCLEOTIDE SEQUENCE [LARGE SCALE GENOMIC DNA]</scope>
</reference>
<dbReference type="InterPro" id="IPR036322">
    <property type="entry name" value="WD40_repeat_dom_sf"/>
</dbReference>
<dbReference type="Proteomes" id="UP000694402">
    <property type="component" value="Unassembled WGS sequence"/>
</dbReference>
<keyword evidence="2" id="KW-0677">Repeat</keyword>
<evidence type="ECO:0000256" key="1">
    <source>
        <dbReference type="ARBA" id="ARBA00022574"/>
    </source>
</evidence>
<keyword evidence="4" id="KW-1185">Reference proteome</keyword>
<evidence type="ECO:0000313" key="4">
    <source>
        <dbReference type="Proteomes" id="UP000694402"/>
    </source>
</evidence>
<sequence>MVCCVIPAKGLVHVWNLTTRRADRVLEGQSGASVILLNTLYSRDTLISQGRNMHVCLWNLAEGRSAVRQTVRASEMAAGPHWRRHGVVSSPMPQAKLGRDMCIKLWQVTGSEYTVLFSQSVLSSAAVHHEPVMCLDFDPARQSAVSGSSEEGLSSWMLDGQHRLQVTLVNPGISQLCIWGDSKIAASAVWDLHVQAFGWMNLRPLAVLQHHPDMDFKDQGISIWSIINQSSDSDIGCTTGLCVFCRNPNFVTDSMYCLSHTTRLDKGFQRGYFEFHVEPSVERVLHGTQKVSTWNKKGSTWN</sequence>
<protein>
    <submittedName>
        <fullName evidence="3">Guanine nucleotide binding protein (G protein), beta polypeptide 1-like</fullName>
    </submittedName>
</protein>
<name>A0AAZ3PTF8_ONCTS</name>
<evidence type="ECO:0000313" key="3">
    <source>
        <dbReference type="Ensembl" id="ENSOTSP00005120102.1"/>
    </source>
</evidence>
<dbReference type="AlphaFoldDB" id="A0AAZ3PTF8"/>
<dbReference type="Ensembl" id="ENSOTST00005163540.1">
    <property type="protein sequence ID" value="ENSOTSP00005120102.1"/>
    <property type="gene ID" value="ENSOTSG00005045822.2"/>
</dbReference>
<dbReference type="Gene3D" id="2.130.10.10">
    <property type="entry name" value="YVTN repeat-like/Quinoprotein amine dehydrogenase"/>
    <property type="match status" value="1"/>
</dbReference>
<reference evidence="3" key="2">
    <citation type="submission" date="2025-08" db="UniProtKB">
        <authorList>
            <consortium name="Ensembl"/>
        </authorList>
    </citation>
    <scope>IDENTIFICATION</scope>
</reference>
<dbReference type="PANTHER" id="PTHR19854">
    <property type="entry name" value="TRANSDUCIN BETA-LIKE 3"/>
    <property type="match status" value="1"/>
</dbReference>